<dbReference type="Gene3D" id="1.25.40.10">
    <property type="entry name" value="Tetratricopeptide repeat domain"/>
    <property type="match status" value="1"/>
</dbReference>
<dbReference type="OrthoDB" id="4201407at2"/>
<evidence type="ECO:0000313" key="5">
    <source>
        <dbReference type="Proteomes" id="UP000317378"/>
    </source>
</evidence>
<evidence type="ECO:0000256" key="2">
    <source>
        <dbReference type="SAM" id="MobiDB-lite"/>
    </source>
</evidence>
<comment type="caution">
    <text evidence="4">The sequence shown here is derived from an EMBL/GenBank/DDBJ whole genome shotgun (WGS) entry which is preliminary data.</text>
</comment>
<dbReference type="Proteomes" id="UP000317378">
    <property type="component" value="Unassembled WGS sequence"/>
</dbReference>
<proteinExistence type="predicted"/>
<dbReference type="Pfam" id="PF14559">
    <property type="entry name" value="TPR_19"/>
    <property type="match status" value="1"/>
</dbReference>
<dbReference type="AlphaFoldDB" id="A0A505DEY4"/>
<protein>
    <submittedName>
        <fullName evidence="4">Tetratricopeptide repeat protein</fullName>
    </submittedName>
</protein>
<keyword evidence="5" id="KW-1185">Reference proteome</keyword>
<name>A0A505DEY4_9ACTN</name>
<dbReference type="EMBL" id="VCHX02000124">
    <property type="protein sequence ID" value="TPQ21142.1"/>
    <property type="molecule type" value="Genomic_DNA"/>
</dbReference>
<feature type="region of interest" description="Disordered" evidence="2">
    <location>
        <begin position="1"/>
        <end position="31"/>
    </location>
</feature>
<evidence type="ECO:0000313" key="4">
    <source>
        <dbReference type="EMBL" id="TPQ21142.1"/>
    </source>
</evidence>
<feature type="transmembrane region" description="Helical" evidence="3">
    <location>
        <begin position="351"/>
        <end position="373"/>
    </location>
</feature>
<keyword evidence="3" id="KW-0472">Membrane</keyword>
<organism evidence="4 5">
    <name type="scientific">Streptomyces sporangiiformans</name>
    <dbReference type="NCBI Taxonomy" id="2315329"/>
    <lineage>
        <taxon>Bacteria</taxon>
        <taxon>Bacillati</taxon>
        <taxon>Actinomycetota</taxon>
        <taxon>Actinomycetes</taxon>
        <taxon>Kitasatosporales</taxon>
        <taxon>Streptomycetaceae</taxon>
        <taxon>Streptomyces</taxon>
    </lineage>
</organism>
<evidence type="ECO:0000256" key="1">
    <source>
        <dbReference type="PROSITE-ProRule" id="PRU00339"/>
    </source>
</evidence>
<sequence length="404" mass="45090">MVRLGPQRGHVRERRRHVRRPGGLPQEEAETVSTLHPAVERADALIELKRYDDAEALLGERLAEDPGDLRAWVKLARCRLDAQQPEKALEATDEAVKLDPEDLGALIMRSQALRRVGGRLDEAESTLREVVRLAPEYWYGYALLADLVWRANTVRQGQANGGTLDRRTLERFLEEAGDLAKEALRLGPEEIYAHEVAWLIADMAGNKTVADQLDHAILQLDPHHQQALARRTEKAANTPGVKATEAATLYADALASAPESASMRRGLDDASYRLLRGVRWLALLCLALAGTGIDLFAVEGEVQRELPVPLGNRLWTLVPMTVIWAAGALLRYRRLRAGVRINIRSVIRNGTWPRVVLAQAAWAMLCALLITQVPWTERTVPQVLFWAGLLPIAATIWFDRKKRG</sequence>
<feature type="transmembrane region" description="Helical" evidence="3">
    <location>
        <begin position="310"/>
        <end position="330"/>
    </location>
</feature>
<dbReference type="SUPFAM" id="SSF48452">
    <property type="entry name" value="TPR-like"/>
    <property type="match status" value="1"/>
</dbReference>
<evidence type="ECO:0000256" key="3">
    <source>
        <dbReference type="SAM" id="Phobius"/>
    </source>
</evidence>
<feature type="repeat" description="TPR" evidence="1">
    <location>
        <begin position="69"/>
        <end position="102"/>
    </location>
</feature>
<keyword evidence="1" id="KW-0802">TPR repeat</keyword>
<dbReference type="InterPro" id="IPR019734">
    <property type="entry name" value="TPR_rpt"/>
</dbReference>
<feature type="transmembrane region" description="Helical" evidence="3">
    <location>
        <begin position="379"/>
        <end position="398"/>
    </location>
</feature>
<dbReference type="InterPro" id="IPR011990">
    <property type="entry name" value="TPR-like_helical_dom_sf"/>
</dbReference>
<keyword evidence="3" id="KW-1133">Transmembrane helix</keyword>
<keyword evidence="3" id="KW-0812">Transmembrane</keyword>
<dbReference type="PROSITE" id="PS50005">
    <property type="entry name" value="TPR"/>
    <property type="match status" value="1"/>
</dbReference>
<accession>A0A505DEY4</accession>
<feature type="compositionally biased region" description="Basic residues" evidence="2">
    <location>
        <begin position="9"/>
        <end position="20"/>
    </location>
</feature>
<feature type="transmembrane region" description="Helical" evidence="3">
    <location>
        <begin position="280"/>
        <end position="298"/>
    </location>
</feature>
<gene>
    <name evidence="4" type="ORF">FGD71_016775</name>
</gene>
<reference evidence="4 5" key="1">
    <citation type="submission" date="2019-06" db="EMBL/GenBank/DDBJ databases">
        <title>Streptomyces sporangiiformans sp. nov., a novel actinomycete isolated from soil in Mount Song.</title>
        <authorList>
            <person name="Han L."/>
        </authorList>
    </citation>
    <scope>NUCLEOTIDE SEQUENCE [LARGE SCALE GENOMIC DNA]</scope>
    <source>
        <strain evidence="4 5">NEAU-SSA 1</strain>
    </source>
</reference>